<dbReference type="EMBL" id="OZ034818">
    <property type="protein sequence ID" value="CAL1386990.1"/>
    <property type="molecule type" value="Genomic_DNA"/>
</dbReference>
<evidence type="ECO:0000313" key="6">
    <source>
        <dbReference type="EMBL" id="CAL1386990.1"/>
    </source>
</evidence>
<dbReference type="SUPFAM" id="SSF52540">
    <property type="entry name" value="P-loop containing nucleoside triphosphate hydrolases"/>
    <property type="match status" value="2"/>
</dbReference>
<keyword evidence="1" id="KW-0677">Repeat</keyword>
<evidence type="ECO:0000313" key="7">
    <source>
        <dbReference type="Proteomes" id="UP001497516"/>
    </source>
</evidence>
<dbReference type="PANTHER" id="PTHR19211:SF136">
    <property type="entry name" value="ABC TRANSPORTER F FAMILY MEMBER 1 ISOFORM X1"/>
    <property type="match status" value="1"/>
</dbReference>
<dbReference type="InterPro" id="IPR017871">
    <property type="entry name" value="ABC_transporter-like_CS"/>
</dbReference>
<protein>
    <recommendedName>
        <fullName evidence="5">ABC transporter domain-containing protein</fullName>
    </recommendedName>
</protein>
<dbReference type="AlphaFoldDB" id="A0AAV2END2"/>
<evidence type="ECO:0000259" key="5">
    <source>
        <dbReference type="PROSITE" id="PS50893"/>
    </source>
</evidence>
<keyword evidence="3" id="KW-0067">ATP-binding</keyword>
<dbReference type="InterPro" id="IPR003439">
    <property type="entry name" value="ABC_transporter-like_ATP-bd"/>
</dbReference>
<keyword evidence="7" id="KW-1185">Reference proteome</keyword>
<dbReference type="PROSITE" id="PS50893">
    <property type="entry name" value="ABC_TRANSPORTER_2"/>
    <property type="match status" value="2"/>
</dbReference>
<dbReference type="InterPro" id="IPR050611">
    <property type="entry name" value="ABCF"/>
</dbReference>
<dbReference type="Proteomes" id="UP001497516">
    <property type="component" value="Chromosome 5"/>
</dbReference>
<organism evidence="6 7">
    <name type="scientific">Linum trigynum</name>
    <dbReference type="NCBI Taxonomy" id="586398"/>
    <lineage>
        <taxon>Eukaryota</taxon>
        <taxon>Viridiplantae</taxon>
        <taxon>Streptophyta</taxon>
        <taxon>Embryophyta</taxon>
        <taxon>Tracheophyta</taxon>
        <taxon>Spermatophyta</taxon>
        <taxon>Magnoliopsida</taxon>
        <taxon>eudicotyledons</taxon>
        <taxon>Gunneridae</taxon>
        <taxon>Pentapetalae</taxon>
        <taxon>rosids</taxon>
        <taxon>fabids</taxon>
        <taxon>Malpighiales</taxon>
        <taxon>Linaceae</taxon>
        <taxon>Linum</taxon>
    </lineage>
</organism>
<dbReference type="GO" id="GO:0005524">
    <property type="term" value="F:ATP binding"/>
    <property type="evidence" value="ECO:0007669"/>
    <property type="project" value="UniProtKB-KW"/>
</dbReference>
<dbReference type="InterPro" id="IPR032781">
    <property type="entry name" value="ABC_tran_Xtn"/>
</dbReference>
<dbReference type="PANTHER" id="PTHR19211">
    <property type="entry name" value="ATP-BINDING TRANSPORT PROTEIN-RELATED"/>
    <property type="match status" value="1"/>
</dbReference>
<dbReference type="GO" id="GO:0016887">
    <property type="term" value="F:ATP hydrolysis activity"/>
    <property type="evidence" value="ECO:0007669"/>
    <property type="project" value="InterPro"/>
</dbReference>
<accession>A0AAV2END2</accession>
<feature type="domain" description="ABC transporter" evidence="5">
    <location>
        <begin position="75"/>
        <end position="315"/>
    </location>
</feature>
<keyword evidence="2" id="KW-0547">Nucleotide-binding</keyword>
<gene>
    <name evidence="6" type="ORF">LTRI10_LOCUS28003</name>
</gene>
<reference evidence="6 7" key="1">
    <citation type="submission" date="2024-04" db="EMBL/GenBank/DDBJ databases">
        <authorList>
            <person name="Fracassetti M."/>
        </authorList>
    </citation>
    <scope>NUCLEOTIDE SEQUENCE [LARGE SCALE GENOMIC DNA]</scope>
</reference>
<proteinExistence type="inferred from homology"/>
<dbReference type="CDD" id="cd03221">
    <property type="entry name" value="ABCF_EF-3"/>
    <property type="match status" value="2"/>
</dbReference>
<dbReference type="FunFam" id="3.40.50.300:FF:000104">
    <property type="entry name" value="ATP-binding cassette sub-family F member 3"/>
    <property type="match status" value="1"/>
</dbReference>
<dbReference type="InterPro" id="IPR003593">
    <property type="entry name" value="AAA+_ATPase"/>
</dbReference>
<evidence type="ECO:0000256" key="2">
    <source>
        <dbReference type="ARBA" id="ARBA00022741"/>
    </source>
</evidence>
<dbReference type="Pfam" id="PF12848">
    <property type="entry name" value="ABC_tran_Xtn"/>
    <property type="match status" value="1"/>
</dbReference>
<dbReference type="InterPro" id="IPR027417">
    <property type="entry name" value="P-loop_NTPase"/>
</dbReference>
<evidence type="ECO:0000256" key="1">
    <source>
        <dbReference type="ARBA" id="ARBA00022737"/>
    </source>
</evidence>
<feature type="domain" description="ABC transporter" evidence="5">
    <location>
        <begin position="386"/>
        <end position="601"/>
    </location>
</feature>
<dbReference type="FunFam" id="3.40.50.300:FF:000683">
    <property type="entry name" value="Abc transporter f family member 1"/>
    <property type="match status" value="1"/>
</dbReference>
<evidence type="ECO:0000256" key="4">
    <source>
        <dbReference type="ARBA" id="ARBA00061344"/>
    </source>
</evidence>
<sequence length="601" mass="67103">MVSDASKKKAAQKKAAAAAKRGGKAAAAASASTKAGDSSQNGSAVDKLSSGIGAIEISDRNCTGVLCSHPLSRDIRIESLSVTFHGHDLIVDSMLELNYGRRYGLLGLNGCGKSTLLTALGRRELPIPDHMDIYHLTREIEASDMSSLQAVICCDEERIKLEKEAEVLASQDDGGGETLERIYERLDALDASTAEKRAAEILFGLGFDKQMQAKKTRDFSGGWRMRIALARALFMNPTILLLDEPTNHLDLEACVWLEEMLKKFTRILVVISHSQDFLNGVCTNIIHMQSKTLKIYSGNYDQYVQTRSELEENQMKQYKWEQDQIANMKEYIARFGHGSAKLARQAQSKEKTLAKMERGGLAEKVVRDKVLIFRFVDVGKLPPPVLQFVEVSFGYTPENLIYKNIEFGVDLDSRVALVGPNGAGKSTLLKLMTGDLHPTDGMVRRHNHLRIAQFHQHLAEKLNLDMSALHYMMREYPGNEEEKMRAAIGKFGLTGKAQVMPMNNLSDGQKARVIFAWLAYRQPHMLLLDEPTNHLDIETIDSLAEALSEWDGGLVLVSHDFRLINQVAKEIWVCENQAVTRWGGDIMDFKQHLRKKAGLSD</sequence>
<dbReference type="PROSITE" id="PS00211">
    <property type="entry name" value="ABC_TRANSPORTER_1"/>
    <property type="match status" value="1"/>
</dbReference>
<evidence type="ECO:0000256" key="3">
    <source>
        <dbReference type="ARBA" id="ARBA00022840"/>
    </source>
</evidence>
<name>A0AAV2END2_9ROSI</name>
<comment type="similarity">
    <text evidence="4">Belongs to the ABC transporter superfamily. ABCF family. EF3 (TC 3.A.1.121) subfamily.</text>
</comment>
<dbReference type="Gene3D" id="3.40.50.300">
    <property type="entry name" value="P-loop containing nucleotide triphosphate hydrolases"/>
    <property type="match status" value="2"/>
</dbReference>
<dbReference type="SMART" id="SM00382">
    <property type="entry name" value="AAA"/>
    <property type="match status" value="2"/>
</dbReference>
<dbReference type="Pfam" id="PF00005">
    <property type="entry name" value="ABC_tran"/>
    <property type="match status" value="2"/>
</dbReference>